<reference evidence="4 5" key="1">
    <citation type="journal article" date="2015" name="Int. J. Syst. Evol. Microbiol.">
        <title>Flavisolibacter ginsenosidimutans sp. nov., with ginsenoside-converting activity isolated from soil used for cultivating ginseng.</title>
        <authorList>
            <person name="Zhao Y."/>
            <person name="Liu Q."/>
            <person name="Kang M.S."/>
            <person name="Jin F."/>
            <person name="Yu H."/>
            <person name="Im W.T."/>
        </authorList>
    </citation>
    <scope>NUCLEOTIDE SEQUENCE [LARGE SCALE GENOMIC DNA]</scope>
    <source>
        <strain evidence="4 5">Gsoil 636</strain>
    </source>
</reference>
<dbReference type="EMBL" id="CP042433">
    <property type="protein sequence ID" value="QEC58021.1"/>
    <property type="molecule type" value="Genomic_DNA"/>
</dbReference>
<accession>A0A5B8UMW4</accession>
<dbReference type="Gene3D" id="3.40.50.1820">
    <property type="entry name" value="alpha/beta hydrolase"/>
    <property type="match status" value="1"/>
</dbReference>
<dbReference type="InterPro" id="IPR029058">
    <property type="entry name" value="AB_hydrolase_fold"/>
</dbReference>
<name>A0A5B8UMW4_9BACT</name>
<dbReference type="OrthoDB" id="9777975at2"/>
<gene>
    <name evidence="4" type="ORF">FSB75_19630</name>
</gene>
<keyword evidence="1 4" id="KW-0378">Hydrolase</keyword>
<evidence type="ECO:0000256" key="2">
    <source>
        <dbReference type="SAM" id="SignalP"/>
    </source>
</evidence>
<dbReference type="PANTHER" id="PTHR48081">
    <property type="entry name" value="AB HYDROLASE SUPERFAMILY PROTEIN C4A8.06C"/>
    <property type="match status" value="1"/>
</dbReference>
<keyword evidence="2" id="KW-0732">Signal</keyword>
<organism evidence="4 5">
    <name type="scientific">Flavisolibacter ginsenosidimutans</name>
    <dbReference type="NCBI Taxonomy" id="661481"/>
    <lineage>
        <taxon>Bacteria</taxon>
        <taxon>Pseudomonadati</taxon>
        <taxon>Bacteroidota</taxon>
        <taxon>Chitinophagia</taxon>
        <taxon>Chitinophagales</taxon>
        <taxon>Chitinophagaceae</taxon>
        <taxon>Flavisolibacter</taxon>
    </lineage>
</organism>
<evidence type="ECO:0000313" key="4">
    <source>
        <dbReference type="EMBL" id="QEC58021.1"/>
    </source>
</evidence>
<sequence length="332" mass="36629">MTVSRSIKIFVPLFSTALCFTAAAQSTAGITNVPDTSYSTASAYRSIHKAYPDATAAPELHSREVKEKKGIVYCTTGERKLVLDAFYPSGKTKQKRIAVMMIHGGGWRSGSRTQHYPLAQHLAALGYVCFTPEYRLSTEALYPAAVHDLKAALHWIHAKAKKYNIDTNKIVVGGFSAGGQLAALIGTTNGNEKFEGSDCNTKYSSRVQAVVDLDGTLSFVHPESGEGDDSKKPSAGTLWFGYSKKENIKVWEEASPLSYVGPNTVPFLFINSGVARMHAGRDDFMKVLKENHIYVDVKTFADAPHHFPLFEPWFTPMVNYIDEFLKTVFPTK</sequence>
<dbReference type="Pfam" id="PF20434">
    <property type="entry name" value="BD-FAE"/>
    <property type="match status" value="1"/>
</dbReference>
<feature type="signal peptide" evidence="2">
    <location>
        <begin position="1"/>
        <end position="24"/>
    </location>
</feature>
<keyword evidence="5" id="KW-1185">Reference proteome</keyword>
<feature type="chain" id="PRO_5022726085" evidence="2">
    <location>
        <begin position="25"/>
        <end position="332"/>
    </location>
</feature>
<dbReference type="GO" id="GO:0016787">
    <property type="term" value="F:hydrolase activity"/>
    <property type="evidence" value="ECO:0007669"/>
    <property type="project" value="UniProtKB-KW"/>
</dbReference>
<dbReference type="RefSeq" id="WP_146790948.1">
    <property type="nucleotide sequence ID" value="NZ_BAABIO010000003.1"/>
</dbReference>
<dbReference type="PANTHER" id="PTHR48081:SF13">
    <property type="entry name" value="ALPHA_BETA HYDROLASE"/>
    <property type="match status" value="1"/>
</dbReference>
<dbReference type="AlphaFoldDB" id="A0A5B8UMW4"/>
<dbReference type="InterPro" id="IPR049492">
    <property type="entry name" value="BD-FAE-like_dom"/>
</dbReference>
<evidence type="ECO:0000259" key="3">
    <source>
        <dbReference type="Pfam" id="PF20434"/>
    </source>
</evidence>
<protein>
    <submittedName>
        <fullName evidence="4">Alpha/beta hydrolase</fullName>
    </submittedName>
</protein>
<evidence type="ECO:0000256" key="1">
    <source>
        <dbReference type="ARBA" id="ARBA00022801"/>
    </source>
</evidence>
<proteinExistence type="predicted"/>
<dbReference type="SUPFAM" id="SSF53474">
    <property type="entry name" value="alpha/beta-Hydrolases"/>
    <property type="match status" value="1"/>
</dbReference>
<dbReference type="InterPro" id="IPR050300">
    <property type="entry name" value="GDXG_lipolytic_enzyme"/>
</dbReference>
<dbReference type="KEGG" id="fgg:FSB75_19630"/>
<feature type="domain" description="BD-FAE-like" evidence="3">
    <location>
        <begin position="83"/>
        <end position="271"/>
    </location>
</feature>
<evidence type="ECO:0000313" key="5">
    <source>
        <dbReference type="Proteomes" id="UP000321204"/>
    </source>
</evidence>
<dbReference type="Proteomes" id="UP000321204">
    <property type="component" value="Chromosome"/>
</dbReference>